<comment type="caution">
    <text evidence="1">The sequence shown here is derived from an EMBL/GenBank/DDBJ whole genome shotgun (WGS) entry which is preliminary data.</text>
</comment>
<reference evidence="1 2" key="1">
    <citation type="journal article" date="2019" name="Extremophiles">
        <title>Biogeography of thermophiles and predominance of Thermus scotoductus in domestic water heaters.</title>
        <authorList>
            <person name="Wilpiszeski R.L."/>
            <person name="Zhang Z."/>
            <person name="House C.H."/>
        </authorList>
    </citation>
    <scope>NUCLEOTIDE SEQUENCE [LARGE SCALE GENOMIC DNA]</scope>
    <source>
        <strain evidence="1 2">10_S10</strain>
    </source>
</reference>
<proteinExistence type="predicted"/>
<evidence type="ECO:0000313" key="2">
    <source>
        <dbReference type="Proteomes" id="UP000288073"/>
    </source>
</evidence>
<evidence type="ECO:0000313" key="1">
    <source>
        <dbReference type="EMBL" id="RTI16126.1"/>
    </source>
</evidence>
<organism evidence="1 2">
    <name type="scientific">Thermus scotoductus</name>
    <dbReference type="NCBI Taxonomy" id="37636"/>
    <lineage>
        <taxon>Bacteria</taxon>
        <taxon>Thermotogati</taxon>
        <taxon>Deinococcota</taxon>
        <taxon>Deinococci</taxon>
        <taxon>Thermales</taxon>
        <taxon>Thermaceae</taxon>
        <taxon>Thermus</taxon>
    </lineage>
</organism>
<protein>
    <submittedName>
        <fullName evidence="1">Alpha-galactosidase</fullName>
    </submittedName>
</protein>
<sequence length="112" mass="12369">MRGVLGSLEVGLFAQEWRPVEGGLILRGQEVRAFPPFAARRFFRHGWQSWSLTTWVDLNFPPKPLFPEARRPQADDPFLLEASEWWGSGLGALEGPDGKVLLLGALGGGARV</sequence>
<dbReference type="AlphaFoldDB" id="A0A430V137"/>
<accession>A0A430V137</accession>
<gene>
    <name evidence="1" type="ORF">CSW23_07870</name>
</gene>
<name>A0A430V137_THESC</name>
<feature type="non-terminal residue" evidence="1">
    <location>
        <position position="112"/>
    </location>
</feature>
<dbReference type="Proteomes" id="UP000288073">
    <property type="component" value="Unassembled WGS sequence"/>
</dbReference>
<dbReference type="EMBL" id="PEMN01000241">
    <property type="protein sequence ID" value="RTI16126.1"/>
    <property type="molecule type" value="Genomic_DNA"/>
</dbReference>